<keyword evidence="7" id="KW-0418">Kinase</keyword>
<accession>L8JMK3</accession>
<dbReference type="AlphaFoldDB" id="L8JMK3"/>
<reference evidence="7 8" key="1">
    <citation type="submission" date="2012-12" db="EMBL/GenBank/DDBJ databases">
        <title>Genome assembly of Fulvivirga imtechensis AK7.</title>
        <authorList>
            <person name="Nupur N."/>
            <person name="Khatri I."/>
            <person name="Kumar R."/>
            <person name="Subramanian S."/>
            <person name="Pinnaka A."/>
        </authorList>
    </citation>
    <scope>NUCLEOTIDE SEQUENCE [LARGE SCALE GENOMIC DNA]</scope>
    <source>
        <strain evidence="7 8">AK7</strain>
    </source>
</reference>
<dbReference type="InterPro" id="IPR052016">
    <property type="entry name" value="Bact_Sigma-Reg"/>
</dbReference>
<dbReference type="OrthoDB" id="1119265at2"/>
<dbReference type="GO" id="GO:0004674">
    <property type="term" value="F:protein serine/threonine kinase activity"/>
    <property type="evidence" value="ECO:0007669"/>
    <property type="project" value="UniProtKB-KW"/>
</dbReference>
<comment type="caution">
    <text evidence="7">The sequence shown here is derived from an EMBL/GenBank/DDBJ whole genome shotgun (WGS) entry which is preliminary data.</text>
</comment>
<dbReference type="Proteomes" id="UP000011135">
    <property type="component" value="Unassembled WGS sequence"/>
</dbReference>
<gene>
    <name evidence="7" type="ORF">C900_04995</name>
</gene>
<organism evidence="7 8">
    <name type="scientific">Fulvivirga imtechensis AK7</name>
    <dbReference type="NCBI Taxonomy" id="1237149"/>
    <lineage>
        <taxon>Bacteria</taxon>
        <taxon>Pseudomonadati</taxon>
        <taxon>Bacteroidota</taxon>
        <taxon>Cytophagia</taxon>
        <taxon>Cytophagales</taxon>
        <taxon>Fulvivirgaceae</taxon>
        <taxon>Fulvivirga</taxon>
    </lineage>
</organism>
<keyword evidence="3" id="KW-0175">Coiled coil</keyword>
<evidence type="ECO:0000313" key="7">
    <source>
        <dbReference type="EMBL" id="ELR69463.1"/>
    </source>
</evidence>
<feature type="domain" description="PPM-type phosphatase" evidence="6">
    <location>
        <begin position="390"/>
        <end position="584"/>
    </location>
</feature>
<evidence type="ECO:0000256" key="5">
    <source>
        <dbReference type="SAM" id="SignalP"/>
    </source>
</evidence>
<dbReference type="PROSITE" id="PS50005">
    <property type="entry name" value="TPR"/>
    <property type="match status" value="1"/>
</dbReference>
<dbReference type="InterPro" id="IPR011990">
    <property type="entry name" value="TPR-like_helical_dom_sf"/>
</dbReference>
<dbReference type="InterPro" id="IPR036457">
    <property type="entry name" value="PPM-type-like_dom_sf"/>
</dbReference>
<dbReference type="Gene3D" id="1.25.40.10">
    <property type="entry name" value="Tetratricopeptide repeat domain"/>
    <property type="match status" value="1"/>
</dbReference>
<keyword evidence="2" id="KW-0802">TPR repeat</keyword>
<protein>
    <submittedName>
        <fullName evidence="7">Serine/threonine protein kinase</fullName>
    </submittedName>
</protein>
<keyword evidence="7" id="KW-0808">Transferase</keyword>
<name>L8JMK3_9BACT</name>
<feature type="transmembrane region" description="Helical" evidence="4">
    <location>
        <begin position="296"/>
        <end position="314"/>
    </location>
</feature>
<feature type="chain" id="PRO_5003993295" evidence="5">
    <location>
        <begin position="23"/>
        <end position="586"/>
    </location>
</feature>
<dbReference type="eggNOG" id="COG2208">
    <property type="taxonomic scope" value="Bacteria"/>
</dbReference>
<feature type="repeat" description="TPR" evidence="2">
    <location>
        <begin position="90"/>
        <end position="123"/>
    </location>
</feature>
<keyword evidence="5" id="KW-0732">Signal</keyword>
<dbReference type="Gene3D" id="3.60.40.10">
    <property type="entry name" value="PPM-type phosphatase domain"/>
    <property type="match status" value="1"/>
</dbReference>
<dbReference type="PANTHER" id="PTHR43156">
    <property type="entry name" value="STAGE II SPORULATION PROTEIN E-RELATED"/>
    <property type="match status" value="1"/>
</dbReference>
<sequence length="586" mass="67107">MKLIYSILFFLTTLSLSFYSTAQNSTQEGIESYKEKLHEAIQTNDLQKAAAYSYEIARLYFKSGELKEAAKELMVTLSYSEKINNSGISQSAYYTLGLIHHDLREYNDAIKQFRKSYKLAEKQKDELAMADNSIGIAQCYAALQRHKRAIEPLEEALSIYIRHSQRESRQYCYNLLAEYHKQLGNGAKSNEYFSHYSLMESESNRERQLSKMEERIGVVEAEKIATERALGIKESELLEQSQELQKVEDSLKEAQELSEKQQLQINLLNTEKELSDMTVKEQNARIQNERLLRNSLIGGVALAGALIFVIFIDYRRKIKTNKKIHQQNLNITSSINYAQRIQQAMLPHLENIGELLPDHFVLFKPRDIVSGDFYWFSELPGDQPGEVSNFGIAAVDCTGHGVPGAFMSMIGMNALNGIVNRGINKTDQILENLHHDITSALRQEETGNRDGMDMALCLIKRNEKILEFSGAKNPLVYIQNNELHHIKGDVHSIGGGKKGKETRFTQHKIKIDQPTTVYIFSDGYVDQFGGLDNMKFMSKRFKQLLYDIHQLPLEEQKARLDKSFYEWKGDGRQIDDILVIGFRIDI</sequence>
<dbReference type="RefSeq" id="WP_009582154.1">
    <property type="nucleotide sequence ID" value="NZ_AMZN01000072.1"/>
</dbReference>
<dbReference type="SMART" id="SM00028">
    <property type="entry name" value="TPR"/>
    <property type="match status" value="3"/>
</dbReference>
<dbReference type="Pfam" id="PF07228">
    <property type="entry name" value="SpoIIE"/>
    <property type="match status" value="1"/>
</dbReference>
<evidence type="ECO:0000256" key="4">
    <source>
        <dbReference type="SAM" id="Phobius"/>
    </source>
</evidence>
<dbReference type="InterPro" id="IPR001932">
    <property type="entry name" value="PPM-type_phosphatase-like_dom"/>
</dbReference>
<dbReference type="STRING" id="1237149.C900_04995"/>
<evidence type="ECO:0000259" key="6">
    <source>
        <dbReference type="Pfam" id="PF07228"/>
    </source>
</evidence>
<keyword evidence="4" id="KW-1133">Transmembrane helix</keyword>
<feature type="coiled-coil region" evidence="3">
    <location>
        <begin position="103"/>
        <end position="130"/>
    </location>
</feature>
<evidence type="ECO:0000313" key="8">
    <source>
        <dbReference type="Proteomes" id="UP000011135"/>
    </source>
</evidence>
<dbReference type="PANTHER" id="PTHR43156:SF9">
    <property type="entry name" value="HAMP DOMAIN-CONTAINING PROTEIN"/>
    <property type="match status" value="1"/>
</dbReference>
<evidence type="ECO:0000256" key="3">
    <source>
        <dbReference type="SAM" id="Coils"/>
    </source>
</evidence>
<dbReference type="Pfam" id="PF13424">
    <property type="entry name" value="TPR_12"/>
    <property type="match status" value="1"/>
</dbReference>
<dbReference type="SUPFAM" id="SSF48452">
    <property type="entry name" value="TPR-like"/>
    <property type="match status" value="1"/>
</dbReference>
<evidence type="ECO:0000256" key="2">
    <source>
        <dbReference type="PROSITE-ProRule" id="PRU00339"/>
    </source>
</evidence>
<keyword evidence="7" id="KW-0723">Serine/threonine-protein kinase</keyword>
<evidence type="ECO:0000256" key="1">
    <source>
        <dbReference type="ARBA" id="ARBA00022801"/>
    </source>
</evidence>
<feature type="signal peptide" evidence="5">
    <location>
        <begin position="1"/>
        <end position="22"/>
    </location>
</feature>
<dbReference type="eggNOG" id="COG0457">
    <property type="taxonomic scope" value="Bacteria"/>
</dbReference>
<keyword evidence="1" id="KW-0378">Hydrolase</keyword>
<keyword evidence="4" id="KW-0812">Transmembrane</keyword>
<dbReference type="GO" id="GO:0016791">
    <property type="term" value="F:phosphatase activity"/>
    <property type="evidence" value="ECO:0007669"/>
    <property type="project" value="TreeGrafter"/>
</dbReference>
<feature type="coiled-coil region" evidence="3">
    <location>
        <begin position="237"/>
        <end position="280"/>
    </location>
</feature>
<keyword evidence="8" id="KW-1185">Reference proteome</keyword>
<keyword evidence="4" id="KW-0472">Membrane</keyword>
<proteinExistence type="predicted"/>
<dbReference type="EMBL" id="AMZN01000072">
    <property type="protein sequence ID" value="ELR69463.1"/>
    <property type="molecule type" value="Genomic_DNA"/>
</dbReference>
<dbReference type="InterPro" id="IPR019734">
    <property type="entry name" value="TPR_rpt"/>
</dbReference>